<organism evidence="9 10">
    <name type="scientific">Chitinophaga arvensicola</name>
    <dbReference type="NCBI Taxonomy" id="29529"/>
    <lineage>
        <taxon>Bacteria</taxon>
        <taxon>Pseudomonadati</taxon>
        <taxon>Bacteroidota</taxon>
        <taxon>Chitinophagia</taxon>
        <taxon>Chitinophagales</taxon>
        <taxon>Chitinophagaceae</taxon>
        <taxon>Chitinophaga</taxon>
    </lineage>
</organism>
<dbReference type="InterPro" id="IPR008928">
    <property type="entry name" value="6-hairpin_glycosidase_sf"/>
</dbReference>
<dbReference type="InterPro" id="IPR036116">
    <property type="entry name" value="FN3_sf"/>
</dbReference>
<gene>
    <name evidence="9" type="ORF">SAMN04488122_5780</name>
</gene>
<feature type="domain" description="Bacterial alpha-L-rhamnosidase N-terminal" evidence="6">
    <location>
        <begin position="186"/>
        <end position="352"/>
    </location>
</feature>
<dbReference type="InterPro" id="IPR013737">
    <property type="entry name" value="Bac_rhamnosid_N"/>
</dbReference>
<feature type="chain" id="PRO_5011715532" description="alpha-L-rhamnosidase" evidence="4">
    <location>
        <begin position="19"/>
        <end position="930"/>
    </location>
</feature>
<comment type="catalytic activity">
    <reaction evidence="1">
        <text>Hydrolysis of terminal non-reducing alpha-L-rhamnose residues in alpha-L-rhamnosides.</text>
        <dbReference type="EC" id="3.2.1.40"/>
    </reaction>
</comment>
<dbReference type="InterPro" id="IPR008902">
    <property type="entry name" value="Rhamnosid_concanavalin"/>
</dbReference>
<evidence type="ECO:0000259" key="6">
    <source>
        <dbReference type="Pfam" id="PF08531"/>
    </source>
</evidence>
<dbReference type="EC" id="3.2.1.40" evidence="2"/>
<evidence type="ECO:0000256" key="1">
    <source>
        <dbReference type="ARBA" id="ARBA00001445"/>
    </source>
</evidence>
<dbReference type="Pfam" id="PF25788">
    <property type="entry name" value="Ig_Rha78A_N"/>
    <property type="match status" value="1"/>
</dbReference>
<keyword evidence="3" id="KW-0378">Hydrolase</keyword>
<dbReference type="AlphaFoldDB" id="A0A1I0SB84"/>
<dbReference type="Gene3D" id="2.60.120.260">
    <property type="entry name" value="Galactose-binding domain-like"/>
    <property type="match status" value="2"/>
</dbReference>
<dbReference type="Gene3D" id="2.60.40.10">
    <property type="entry name" value="Immunoglobulins"/>
    <property type="match status" value="1"/>
</dbReference>
<protein>
    <recommendedName>
        <fullName evidence="2">alpha-L-rhamnosidase</fullName>
        <ecNumber evidence="2">3.2.1.40</ecNumber>
    </recommendedName>
</protein>
<evidence type="ECO:0000259" key="5">
    <source>
        <dbReference type="Pfam" id="PF05592"/>
    </source>
</evidence>
<keyword evidence="4" id="KW-0732">Signal</keyword>
<dbReference type="EMBL" id="FOJG01000002">
    <property type="protein sequence ID" value="SEW53940.1"/>
    <property type="molecule type" value="Genomic_DNA"/>
</dbReference>
<evidence type="ECO:0000259" key="7">
    <source>
        <dbReference type="Pfam" id="PF17389"/>
    </source>
</evidence>
<dbReference type="Pfam" id="PF17390">
    <property type="entry name" value="Bac_rhamnosid_C"/>
    <property type="match status" value="1"/>
</dbReference>
<dbReference type="GO" id="GO:0005975">
    <property type="term" value="P:carbohydrate metabolic process"/>
    <property type="evidence" value="ECO:0007669"/>
    <property type="project" value="InterPro"/>
</dbReference>
<keyword evidence="10" id="KW-1185">Reference proteome</keyword>
<dbReference type="PIRSF" id="PIRSF010631">
    <property type="entry name" value="A-rhamnsds"/>
    <property type="match status" value="1"/>
</dbReference>
<dbReference type="Gene3D" id="1.50.10.10">
    <property type="match status" value="1"/>
</dbReference>
<feature type="domain" description="Alpha-L-rhamnosidase six-hairpin glycosidase" evidence="7">
    <location>
        <begin position="474"/>
        <end position="805"/>
    </location>
</feature>
<name>A0A1I0SB84_9BACT</name>
<evidence type="ECO:0000313" key="10">
    <source>
        <dbReference type="Proteomes" id="UP000199310"/>
    </source>
</evidence>
<dbReference type="PANTHER" id="PTHR33307:SF11">
    <property type="entry name" value="ALPHA-L-RHAMNOSIDASE"/>
    <property type="match status" value="1"/>
</dbReference>
<dbReference type="InterPro" id="IPR013783">
    <property type="entry name" value="Ig-like_fold"/>
</dbReference>
<dbReference type="Proteomes" id="UP000199310">
    <property type="component" value="Unassembled WGS sequence"/>
</dbReference>
<dbReference type="PANTHER" id="PTHR33307">
    <property type="entry name" value="ALPHA-RHAMNOSIDASE (EUROFUNG)"/>
    <property type="match status" value="1"/>
</dbReference>
<accession>A0A1I0SB84</accession>
<dbReference type="Pfam" id="PF08531">
    <property type="entry name" value="Bac_rhamnosid_N"/>
    <property type="match status" value="1"/>
</dbReference>
<evidence type="ECO:0000256" key="3">
    <source>
        <dbReference type="ARBA" id="ARBA00022801"/>
    </source>
</evidence>
<dbReference type="InterPro" id="IPR035396">
    <property type="entry name" value="Bac_rhamnosid6H"/>
</dbReference>
<dbReference type="Pfam" id="PF17389">
    <property type="entry name" value="Bac_rhamnosid6H"/>
    <property type="match status" value="1"/>
</dbReference>
<reference evidence="10" key="1">
    <citation type="submission" date="2016-10" db="EMBL/GenBank/DDBJ databases">
        <authorList>
            <person name="Varghese N."/>
            <person name="Submissions S."/>
        </authorList>
    </citation>
    <scope>NUCLEOTIDE SEQUENCE [LARGE SCALE GENOMIC DNA]</scope>
    <source>
        <strain evidence="10">DSM 3695</strain>
    </source>
</reference>
<feature type="domain" description="Alpha-L-rhamnosidase concanavalin-like" evidence="5">
    <location>
        <begin position="363"/>
        <end position="450"/>
    </location>
</feature>
<dbReference type="InterPro" id="IPR035398">
    <property type="entry name" value="Bac_rhamnosid_C"/>
</dbReference>
<dbReference type="SUPFAM" id="SSF49265">
    <property type="entry name" value="Fibronectin type III"/>
    <property type="match status" value="1"/>
</dbReference>
<evidence type="ECO:0000256" key="4">
    <source>
        <dbReference type="SAM" id="SignalP"/>
    </source>
</evidence>
<dbReference type="Gene3D" id="2.60.420.10">
    <property type="entry name" value="Maltose phosphorylase, domain 3"/>
    <property type="match status" value="1"/>
</dbReference>
<dbReference type="InterPro" id="IPR012341">
    <property type="entry name" value="6hp_glycosidase-like_sf"/>
</dbReference>
<dbReference type="SUPFAM" id="SSF48208">
    <property type="entry name" value="Six-hairpin glycosidases"/>
    <property type="match status" value="1"/>
</dbReference>
<evidence type="ECO:0000256" key="2">
    <source>
        <dbReference type="ARBA" id="ARBA00012652"/>
    </source>
</evidence>
<dbReference type="GO" id="GO:0030596">
    <property type="term" value="F:alpha-L-rhamnosidase activity"/>
    <property type="evidence" value="ECO:0007669"/>
    <property type="project" value="UniProtKB-EC"/>
</dbReference>
<evidence type="ECO:0000313" key="9">
    <source>
        <dbReference type="EMBL" id="SEW53940.1"/>
    </source>
</evidence>
<feature type="signal peptide" evidence="4">
    <location>
        <begin position="1"/>
        <end position="18"/>
    </location>
</feature>
<dbReference type="InterPro" id="IPR016007">
    <property type="entry name" value="Alpha_rhamnosid"/>
</dbReference>
<sequence>MMKSWLLLLWLGISPAVAAQSVGLQHLLCDYQENPIGIDAPQPALSWQLQGKGTGIRQTAYRILVADNPRALEKNKGLLWDSRKVLSDQSLQVRYHGPALQPATTYYWKVMVWDQQGNPSAWSETARWHTGLLTPGDWQAAQWIGYEKMPDAARIVPAITNDNDPRYKDRNDVLPLLRKTFDIRKPLQKATVYISGLGQFDLHLNGKKTGDHFLDPGWTKYDQHALYVTFDVTEQLQTGRNALGVMLGNGFFYIPGSRYRKLTSAFGYPQLICRLHLQYKDGSTENIVSDSSWKTAAGPITFSSIYGGEDYNATLEQPGWDQPSFDDAAWKNAVAVNGPPQLNAQTAAPLKIFDRFTPVKITQTGPATWVYDMGQNASAIPAISLKGKKGTVVKITPAELLTDKGMADQSAVGSPVYFNYTLKGDSIESWQPQFMYYGFRYIQVDGAAPAGTHNGLPEIQSMYSLHTRNAAATIGQFSCSNELFNKTFRLIDWAIRSNTASVLTDCPHREKLGWLEEAHLVGSSIRYNYDIAALCRKVVRDMIHAQTETGLIPDIAPEYVHFDDGFRDSPEWGSNGIILPWYMYQWYGDKSVLEESYPMMIRYVNYLEQKSNHHILSHGLGDWYDIGPKFPGEAQLTPKGITATAMYYYDLSILSKVATLLGKTADAQKYYALSEAVKQSYNRTFFNDSSKQYATGSQTANAMSVYMQLTDSVYKGDVVENIVADIRAHNNGITAGDIGYRYLLRVLDDEGRSDVIFDMNSRSDVPGYGLQLAKGATALTESWQGYRDASNNHFMLGHLMEWFYSGLAGIRPAPNSVAFQYMVIRPEPVGDVTFAKASYISPYGEIISDWKKEDNVFTLKVRIPGNTHATIYVPAESTSDITLNGVAVPVEKGYKSGRYVMETGSGEYVLRVINREPVTTSSGSYAYQKK</sequence>
<feature type="domain" description="Alpha-L-rhamnosidase C-terminal" evidence="8">
    <location>
        <begin position="809"/>
        <end position="882"/>
    </location>
</feature>
<dbReference type="STRING" id="29529.SAMN04488122_5780"/>
<evidence type="ECO:0000259" key="8">
    <source>
        <dbReference type="Pfam" id="PF17390"/>
    </source>
</evidence>
<dbReference type="Pfam" id="PF05592">
    <property type="entry name" value="Bac_rhamnosid"/>
    <property type="match status" value="1"/>
</dbReference>
<proteinExistence type="predicted"/>